<gene>
    <name evidence="3" type="ORF">NUU61_000972</name>
</gene>
<dbReference type="RefSeq" id="XP_056516405.1">
    <property type="nucleotide sequence ID" value="XM_056651555.1"/>
</dbReference>
<reference evidence="3" key="2">
    <citation type="journal article" date="2023" name="IMA Fungus">
        <title>Comparative genomic study of the Penicillium genus elucidates a diverse pangenome and 15 lateral gene transfer events.</title>
        <authorList>
            <person name="Petersen C."/>
            <person name="Sorensen T."/>
            <person name="Nielsen M.R."/>
            <person name="Sondergaard T.E."/>
            <person name="Sorensen J.L."/>
            <person name="Fitzpatrick D.A."/>
            <person name="Frisvad J.C."/>
            <person name="Nielsen K.L."/>
        </authorList>
    </citation>
    <scope>NUCLEOTIDE SEQUENCE</scope>
    <source>
        <strain evidence="3">IBT 34128</strain>
    </source>
</reference>
<organism evidence="3 4">
    <name type="scientific">Penicillium alfredii</name>
    <dbReference type="NCBI Taxonomy" id="1506179"/>
    <lineage>
        <taxon>Eukaryota</taxon>
        <taxon>Fungi</taxon>
        <taxon>Dikarya</taxon>
        <taxon>Ascomycota</taxon>
        <taxon>Pezizomycotina</taxon>
        <taxon>Eurotiomycetes</taxon>
        <taxon>Eurotiomycetidae</taxon>
        <taxon>Eurotiales</taxon>
        <taxon>Aspergillaceae</taxon>
        <taxon>Penicillium</taxon>
    </lineage>
</organism>
<name>A0A9W9KRJ8_9EURO</name>
<dbReference type="EMBL" id="JAPMSZ010000001">
    <property type="protein sequence ID" value="KAJ5115213.1"/>
    <property type="molecule type" value="Genomic_DNA"/>
</dbReference>
<evidence type="ECO:0000256" key="2">
    <source>
        <dbReference type="SAM" id="SignalP"/>
    </source>
</evidence>
<reference evidence="3" key="1">
    <citation type="submission" date="2022-11" db="EMBL/GenBank/DDBJ databases">
        <authorList>
            <person name="Petersen C."/>
        </authorList>
    </citation>
    <scope>NUCLEOTIDE SEQUENCE</scope>
    <source>
        <strain evidence="3">IBT 34128</strain>
    </source>
</reference>
<dbReference type="AlphaFoldDB" id="A0A9W9KRJ8"/>
<keyword evidence="2" id="KW-0732">Signal</keyword>
<accession>A0A9W9KRJ8</accession>
<evidence type="ECO:0000256" key="1">
    <source>
        <dbReference type="SAM" id="MobiDB-lite"/>
    </source>
</evidence>
<dbReference type="OrthoDB" id="10444865at2759"/>
<evidence type="ECO:0000313" key="4">
    <source>
        <dbReference type="Proteomes" id="UP001141434"/>
    </source>
</evidence>
<feature type="signal peptide" evidence="2">
    <location>
        <begin position="1"/>
        <end position="26"/>
    </location>
</feature>
<comment type="caution">
    <text evidence="3">The sequence shown here is derived from an EMBL/GenBank/DDBJ whole genome shotgun (WGS) entry which is preliminary data.</text>
</comment>
<feature type="compositionally biased region" description="Polar residues" evidence="1">
    <location>
        <begin position="256"/>
        <end position="266"/>
    </location>
</feature>
<sequence length="288" mass="29355">MSLQRRSFPQLAVLFLFCLFICTSHAGFVAPKVELPEEPRPQPKTESEEDPGSGSSGGSSDNEYYGAPGTMNSQSPQNDINPPLFSDSKTAKELAEHVEDLLDAIASAQSHTATPTSSRSISSPAGALLPTATMASAATMGCSVFQSYMSLCAPTTVPTPSSTSSAAAALATDSVFASCACYSASYYVPEALDNAALACAGYTAAGSSAMLSTGLAAAATSASQLQGFCSTVGNLRHYSSTPFGKAAPTPTDENSRVQPESTSTGQAGRVVSSGFGLAVAMLASLLLI</sequence>
<evidence type="ECO:0000313" key="3">
    <source>
        <dbReference type="EMBL" id="KAJ5115213.1"/>
    </source>
</evidence>
<dbReference type="Proteomes" id="UP001141434">
    <property type="component" value="Unassembled WGS sequence"/>
</dbReference>
<feature type="compositionally biased region" description="Polar residues" evidence="1">
    <location>
        <begin position="70"/>
        <end position="80"/>
    </location>
</feature>
<proteinExistence type="predicted"/>
<feature type="chain" id="PRO_5040750523" evidence="2">
    <location>
        <begin position="27"/>
        <end position="288"/>
    </location>
</feature>
<feature type="region of interest" description="Disordered" evidence="1">
    <location>
        <begin position="243"/>
        <end position="267"/>
    </location>
</feature>
<feature type="region of interest" description="Disordered" evidence="1">
    <location>
        <begin position="33"/>
        <end position="86"/>
    </location>
</feature>
<dbReference type="GeneID" id="81390723"/>
<keyword evidence="4" id="KW-1185">Reference proteome</keyword>
<feature type="compositionally biased region" description="Basic and acidic residues" evidence="1">
    <location>
        <begin position="34"/>
        <end position="46"/>
    </location>
</feature>
<protein>
    <submittedName>
        <fullName evidence="3">Uncharacterized protein</fullName>
    </submittedName>
</protein>